<protein>
    <submittedName>
        <fullName evidence="1">Uncharacterized protein</fullName>
    </submittedName>
</protein>
<accession>A0AAD0UT09</accession>
<organism evidence="1 2">
    <name type="scientific">Leptospira kmetyi</name>
    <dbReference type="NCBI Taxonomy" id="408139"/>
    <lineage>
        <taxon>Bacteria</taxon>
        <taxon>Pseudomonadati</taxon>
        <taxon>Spirochaetota</taxon>
        <taxon>Spirochaetia</taxon>
        <taxon>Leptospirales</taxon>
        <taxon>Leptospiraceae</taxon>
        <taxon>Leptospira</taxon>
    </lineage>
</organism>
<dbReference type="AlphaFoldDB" id="A0AAD0UT09"/>
<evidence type="ECO:0000313" key="1">
    <source>
        <dbReference type="EMBL" id="AYV56939.1"/>
    </source>
</evidence>
<evidence type="ECO:0000313" key="2">
    <source>
        <dbReference type="Proteomes" id="UP000276407"/>
    </source>
</evidence>
<dbReference type="EMBL" id="CP033614">
    <property type="protein sequence ID" value="AYV56939.1"/>
    <property type="molecule type" value="Genomic_DNA"/>
</dbReference>
<reference evidence="1 2" key="1">
    <citation type="submission" date="2018-11" db="EMBL/GenBank/DDBJ databases">
        <title>Complete genome sequence of Leptospira kmetyi isolate LS 001/16 from soil sample associated with a leptospirosis patient in Kelantan.</title>
        <authorList>
            <person name="Muhammad Yusoff F."/>
            <person name="Muhammad Yusoff S."/>
            <person name="Ahmad M.N."/>
            <person name="Yusof N.Y."/>
            <person name="Aziah I."/>
        </authorList>
    </citation>
    <scope>NUCLEOTIDE SEQUENCE [LARGE SCALE GENOMIC DNA]</scope>
    <source>
        <strain evidence="1 2">LS 001/16</strain>
    </source>
</reference>
<sequence length="68" mass="7847">MAAVFRLGAVAERTIGENVGTTTELFYASRMWELPHSAKDRLFDRTAWELLQRSFFVEPISFAETHLK</sequence>
<dbReference type="KEGG" id="lkm:EFP84_16480"/>
<gene>
    <name evidence="1" type="ORF">EFP84_16480</name>
</gene>
<dbReference type="Proteomes" id="UP000276407">
    <property type="component" value="Chromosome 1"/>
</dbReference>
<proteinExistence type="predicted"/>
<name>A0AAD0UT09_9LEPT</name>